<sequence length="188" mass="20897">MDWMQFVSALVSALAWPAAVVTVVCLLKNPILGLIPKIRSFKYGELHVDLTEQLKSVQENLPDTPSESDANVPPSLPPPDALQLAAISPRAAIMHSWFEVVNAIDLLVRRSGLEINANTNFKMDVLRKREVIDDLTHSTFRRLSKVRNDAVHLTDHEMGYEDAVMMSTSCAWLIEQLQKGTPPADAVI</sequence>
<dbReference type="EMBL" id="QLIN01000011">
    <property type="protein sequence ID" value="RAI66283.1"/>
    <property type="molecule type" value="Genomic_DNA"/>
</dbReference>
<dbReference type="Proteomes" id="UP000249493">
    <property type="component" value="Unassembled WGS sequence"/>
</dbReference>
<evidence type="ECO:0000313" key="3">
    <source>
        <dbReference type="Proteomes" id="UP000249493"/>
    </source>
</evidence>
<feature type="transmembrane region" description="Helical" evidence="1">
    <location>
        <begin position="6"/>
        <end position="27"/>
    </location>
</feature>
<accession>A0A327MV38</accession>
<evidence type="ECO:0000313" key="2">
    <source>
        <dbReference type="EMBL" id="RAI66283.1"/>
    </source>
</evidence>
<evidence type="ECO:0008006" key="4">
    <source>
        <dbReference type="Google" id="ProtNLM"/>
    </source>
</evidence>
<comment type="caution">
    <text evidence="2">The sequence shown here is derived from an EMBL/GenBank/DDBJ whole genome shotgun (WGS) entry which is preliminary data.</text>
</comment>
<protein>
    <recommendedName>
        <fullName evidence="4">DUF4145 domain-containing protein</fullName>
    </recommendedName>
</protein>
<dbReference type="RefSeq" id="WP_111286707.1">
    <property type="nucleotide sequence ID" value="NZ_QLIN01000011.1"/>
</dbReference>
<dbReference type="AlphaFoldDB" id="A0A327MV38"/>
<proteinExistence type="predicted"/>
<gene>
    <name evidence="2" type="ORF">DOZ80_22735</name>
</gene>
<name>A0A327MV38_PSEFL</name>
<keyword evidence="1" id="KW-0472">Membrane</keyword>
<organism evidence="2 3">
    <name type="scientific">Pseudomonas fluorescens</name>
    <dbReference type="NCBI Taxonomy" id="294"/>
    <lineage>
        <taxon>Bacteria</taxon>
        <taxon>Pseudomonadati</taxon>
        <taxon>Pseudomonadota</taxon>
        <taxon>Gammaproteobacteria</taxon>
        <taxon>Pseudomonadales</taxon>
        <taxon>Pseudomonadaceae</taxon>
        <taxon>Pseudomonas</taxon>
    </lineage>
</organism>
<keyword evidence="1" id="KW-0812">Transmembrane</keyword>
<reference evidence="2 3" key="1">
    <citation type="submission" date="2018-06" db="EMBL/GenBank/DDBJ databases">
        <authorList>
            <person name="Zhirakovskaya E."/>
        </authorList>
    </citation>
    <scope>NUCLEOTIDE SEQUENCE [LARGE SCALE GENOMIC DNA]</scope>
    <source>
        <strain evidence="2 3">LY3</strain>
    </source>
</reference>
<keyword evidence="1" id="KW-1133">Transmembrane helix</keyword>
<evidence type="ECO:0000256" key="1">
    <source>
        <dbReference type="SAM" id="Phobius"/>
    </source>
</evidence>